<gene>
    <name evidence="2" type="ORF">LIER_22364</name>
</gene>
<dbReference type="GO" id="GO:0045145">
    <property type="term" value="F:single-stranded DNA 5'-3' DNA exonuclease activity"/>
    <property type="evidence" value="ECO:0007669"/>
    <property type="project" value="InterPro"/>
</dbReference>
<dbReference type="PANTHER" id="PTHR14464">
    <property type="entry name" value="EXONUCLEASE V"/>
    <property type="match status" value="1"/>
</dbReference>
<dbReference type="Proteomes" id="UP001454036">
    <property type="component" value="Unassembled WGS sequence"/>
</dbReference>
<dbReference type="EMBL" id="BAABME010006092">
    <property type="protein sequence ID" value="GAA0167425.1"/>
    <property type="molecule type" value="Genomic_DNA"/>
</dbReference>
<sequence>MSDSQTHHPSSQPPQNDAVSIPIEIISDHEMALIDAVSIPIEIISDHEMALIDAAFSAVSRLKQNSVRSISLLSKRKLTGCSTQNDVVGDIEEGGRKKKIVNESFLYSFRRRRGLSVTDLTSTEWCEKQMEFVLHLGRPEKTNAMKAGSARHAALEEEVIKRVKVEAKSKEDIWALKLINFIVGANQLVFDGLTRELPVIGFTEGIWITGVIDEIRMPLTETDKVATLVDTKTRVRATLPSEPQRRNGRFQLMCYKHLWDTLAAGKFPYGQFFDFFSLNPNSELSTDIKNSTAKTGFPAETLSDVVIYYKNACCMLPQSNSQLLLRYENQVDQTLIGEDQFEHDSDWFETQIKTCLEFWMGNRSPHYAQKEERWKCNFCKFESVCERASNDEDKIDS</sequence>
<evidence type="ECO:0000256" key="1">
    <source>
        <dbReference type="ARBA" id="ARBA00009797"/>
    </source>
</evidence>
<organism evidence="2 3">
    <name type="scientific">Lithospermum erythrorhizon</name>
    <name type="common">Purple gromwell</name>
    <name type="synonym">Lithospermum officinale var. erythrorhizon</name>
    <dbReference type="NCBI Taxonomy" id="34254"/>
    <lineage>
        <taxon>Eukaryota</taxon>
        <taxon>Viridiplantae</taxon>
        <taxon>Streptophyta</taxon>
        <taxon>Embryophyta</taxon>
        <taxon>Tracheophyta</taxon>
        <taxon>Spermatophyta</taxon>
        <taxon>Magnoliopsida</taxon>
        <taxon>eudicotyledons</taxon>
        <taxon>Gunneridae</taxon>
        <taxon>Pentapetalae</taxon>
        <taxon>asterids</taxon>
        <taxon>lamiids</taxon>
        <taxon>Boraginales</taxon>
        <taxon>Boraginaceae</taxon>
        <taxon>Boraginoideae</taxon>
        <taxon>Lithospermeae</taxon>
        <taxon>Lithospermum</taxon>
    </lineage>
</organism>
<dbReference type="GO" id="GO:0005634">
    <property type="term" value="C:nucleus"/>
    <property type="evidence" value="ECO:0007669"/>
    <property type="project" value="TreeGrafter"/>
</dbReference>
<dbReference type="GO" id="GO:0036297">
    <property type="term" value="P:interstrand cross-link repair"/>
    <property type="evidence" value="ECO:0007669"/>
    <property type="project" value="TreeGrafter"/>
</dbReference>
<reference evidence="2 3" key="1">
    <citation type="submission" date="2024-01" db="EMBL/GenBank/DDBJ databases">
        <title>The complete chloroplast genome sequence of Lithospermum erythrorhizon: insights into the phylogenetic relationship among Boraginaceae species and the maternal lineages of purple gromwells.</title>
        <authorList>
            <person name="Okada T."/>
            <person name="Watanabe K."/>
        </authorList>
    </citation>
    <scope>NUCLEOTIDE SEQUENCE [LARGE SCALE GENOMIC DNA]</scope>
</reference>
<comment type="caution">
    <text evidence="2">The sequence shown here is derived from an EMBL/GenBank/DDBJ whole genome shotgun (WGS) entry which is preliminary data.</text>
</comment>
<dbReference type="PANTHER" id="PTHR14464:SF4">
    <property type="entry name" value="EXONUCLEASE V"/>
    <property type="match status" value="1"/>
</dbReference>
<dbReference type="InterPro" id="IPR011604">
    <property type="entry name" value="PDDEXK-like_dom_sf"/>
</dbReference>
<comment type="similarity">
    <text evidence="1">Belongs to the EXO5 family.</text>
</comment>
<proteinExistence type="inferred from homology"/>
<name>A0AAV3QTS6_LITER</name>
<dbReference type="AlphaFoldDB" id="A0AAV3QTS6"/>
<evidence type="ECO:0000313" key="3">
    <source>
        <dbReference type="Proteomes" id="UP001454036"/>
    </source>
</evidence>
<dbReference type="InterPro" id="IPR019190">
    <property type="entry name" value="EXOV"/>
</dbReference>
<accession>A0AAV3QTS6</accession>
<keyword evidence="3" id="KW-1185">Reference proteome</keyword>
<evidence type="ECO:0000313" key="2">
    <source>
        <dbReference type="EMBL" id="GAA0167425.1"/>
    </source>
</evidence>
<protein>
    <recommendedName>
        <fullName evidence="4">Exonuclease V</fullName>
    </recommendedName>
</protein>
<dbReference type="Gene3D" id="3.90.320.10">
    <property type="match status" value="1"/>
</dbReference>
<evidence type="ECO:0008006" key="4">
    <source>
        <dbReference type="Google" id="ProtNLM"/>
    </source>
</evidence>
<dbReference type="Pfam" id="PF09810">
    <property type="entry name" value="Exo5"/>
    <property type="match status" value="3"/>
</dbReference>